<proteinExistence type="predicted"/>
<evidence type="ECO:0000259" key="2">
    <source>
        <dbReference type="Pfam" id="PF24626"/>
    </source>
</evidence>
<evidence type="ECO:0000313" key="4">
    <source>
        <dbReference type="Proteomes" id="UP000237105"/>
    </source>
</evidence>
<dbReference type="InterPro" id="IPR056924">
    <property type="entry name" value="SH3_Tf2-1"/>
</dbReference>
<dbReference type="Proteomes" id="UP000237105">
    <property type="component" value="Unassembled WGS sequence"/>
</dbReference>
<accession>A0A2P5AQA5</accession>
<name>A0A2P5AQA5_PARAD</name>
<sequence>MVNRSMDKSPFSIVYISMPKHTVDLINLPKFHSKPAENFAEEVAQTYKDVKEILELANAKYKEEADKHHRRKKTYQEGDLVMIHLRKQRFLAGIYNKLQAKNFGPFRIIKKINDNAYMLELPPELQILPTFNFSDIYYYFLPDDDPTSCFETGSSSFQERGTDAGA</sequence>
<feature type="domain" description="Tf2-1-like SH3-like" evidence="2">
    <location>
        <begin position="78"/>
        <end position="137"/>
    </location>
</feature>
<feature type="coiled-coil region" evidence="1">
    <location>
        <begin position="44"/>
        <end position="71"/>
    </location>
</feature>
<comment type="caution">
    <text evidence="3">The sequence shown here is derived from an EMBL/GenBank/DDBJ whole genome shotgun (WGS) entry which is preliminary data.</text>
</comment>
<dbReference type="STRING" id="3476.A0A2P5AQA5"/>
<dbReference type="AlphaFoldDB" id="A0A2P5AQA5"/>
<protein>
    <recommendedName>
        <fullName evidence="2">Tf2-1-like SH3-like domain-containing protein</fullName>
    </recommendedName>
</protein>
<reference evidence="4" key="1">
    <citation type="submission" date="2016-06" db="EMBL/GenBank/DDBJ databases">
        <title>Parallel loss of symbiosis genes in relatives of nitrogen-fixing non-legume Parasponia.</title>
        <authorList>
            <person name="Van Velzen R."/>
            <person name="Holmer R."/>
            <person name="Bu F."/>
            <person name="Rutten L."/>
            <person name="Van Zeijl A."/>
            <person name="Liu W."/>
            <person name="Santuari L."/>
            <person name="Cao Q."/>
            <person name="Sharma T."/>
            <person name="Shen D."/>
            <person name="Roswanjaya Y."/>
            <person name="Wardhani T."/>
            <person name="Kalhor M.S."/>
            <person name="Jansen J."/>
            <person name="Van den Hoogen J."/>
            <person name="Gungor B."/>
            <person name="Hartog M."/>
            <person name="Hontelez J."/>
            <person name="Verver J."/>
            <person name="Yang W.-C."/>
            <person name="Schijlen E."/>
            <person name="Repin R."/>
            <person name="Schilthuizen M."/>
            <person name="Schranz E."/>
            <person name="Heidstra R."/>
            <person name="Miyata K."/>
            <person name="Fedorova E."/>
            <person name="Kohlen W."/>
            <person name="Bisseling T."/>
            <person name="Smit S."/>
            <person name="Geurts R."/>
        </authorList>
    </citation>
    <scope>NUCLEOTIDE SEQUENCE [LARGE SCALE GENOMIC DNA]</scope>
    <source>
        <strain evidence="4">cv. WU1-14</strain>
    </source>
</reference>
<dbReference type="Pfam" id="PF24626">
    <property type="entry name" value="SH3_Tf2-1"/>
    <property type="match status" value="1"/>
</dbReference>
<organism evidence="3 4">
    <name type="scientific">Parasponia andersonii</name>
    <name type="common">Sponia andersonii</name>
    <dbReference type="NCBI Taxonomy" id="3476"/>
    <lineage>
        <taxon>Eukaryota</taxon>
        <taxon>Viridiplantae</taxon>
        <taxon>Streptophyta</taxon>
        <taxon>Embryophyta</taxon>
        <taxon>Tracheophyta</taxon>
        <taxon>Spermatophyta</taxon>
        <taxon>Magnoliopsida</taxon>
        <taxon>eudicotyledons</taxon>
        <taxon>Gunneridae</taxon>
        <taxon>Pentapetalae</taxon>
        <taxon>rosids</taxon>
        <taxon>fabids</taxon>
        <taxon>Rosales</taxon>
        <taxon>Cannabaceae</taxon>
        <taxon>Parasponia</taxon>
    </lineage>
</organism>
<evidence type="ECO:0000256" key="1">
    <source>
        <dbReference type="SAM" id="Coils"/>
    </source>
</evidence>
<dbReference type="EMBL" id="JXTB01000487">
    <property type="protein sequence ID" value="PON38733.1"/>
    <property type="molecule type" value="Genomic_DNA"/>
</dbReference>
<keyword evidence="4" id="KW-1185">Reference proteome</keyword>
<dbReference type="PANTHER" id="PTHR35046">
    <property type="entry name" value="ZINC KNUCKLE (CCHC-TYPE) FAMILY PROTEIN"/>
    <property type="match status" value="1"/>
</dbReference>
<dbReference type="OrthoDB" id="1721574at2759"/>
<dbReference type="PANTHER" id="PTHR35046:SF26">
    <property type="entry name" value="RNA-DIRECTED DNA POLYMERASE"/>
    <property type="match status" value="1"/>
</dbReference>
<keyword evidence="1" id="KW-0175">Coiled coil</keyword>
<evidence type="ECO:0000313" key="3">
    <source>
        <dbReference type="EMBL" id="PON38733.1"/>
    </source>
</evidence>
<gene>
    <name evidence="3" type="ORF">PanWU01x14_310570</name>
</gene>